<dbReference type="PANTHER" id="PTHR30213:SF0">
    <property type="entry name" value="UPF0761 MEMBRANE PROTEIN YIHY"/>
    <property type="match status" value="1"/>
</dbReference>
<comment type="subcellular location">
    <subcellularLocation>
        <location evidence="1">Cell membrane</location>
        <topology evidence="1">Multi-pass membrane protein</topology>
    </subcellularLocation>
</comment>
<evidence type="ECO:0000256" key="2">
    <source>
        <dbReference type="ARBA" id="ARBA00022475"/>
    </source>
</evidence>
<dbReference type="PANTHER" id="PTHR30213">
    <property type="entry name" value="INNER MEMBRANE PROTEIN YHJD"/>
    <property type="match status" value="1"/>
</dbReference>
<reference evidence="7 8" key="1">
    <citation type="journal article" date="2013" name="Int. J. Syst. Evol. Microbiol.">
        <title>Sphingomonas kyungheensis sp. nov., a bacterium with ginsenoside-converting activity isolated from soil of a ginseng field.</title>
        <authorList>
            <person name="Son H.M."/>
            <person name="Yang J.E."/>
            <person name="Park Y."/>
            <person name="Han C.K."/>
            <person name="Kim S.G."/>
            <person name="Kook M."/>
            <person name="Yi T.H."/>
        </authorList>
    </citation>
    <scope>NUCLEOTIDE SEQUENCE [LARGE SCALE GENOMIC DNA]</scope>
    <source>
        <strain evidence="7 8">LMG 26582</strain>
    </source>
</reference>
<keyword evidence="4 6" id="KW-1133">Transmembrane helix</keyword>
<keyword evidence="8" id="KW-1185">Reference proteome</keyword>
<name>A0ABU8GYZ6_9SPHN</name>
<feature type="transmembrane region" description="Helical" evidence="6">
    <location>
        <begin position="52"/>
        <end position="81"/>
    </location>
</feature>
<dbReference type="RefSeq" id="WP_336544455.1">
    <property type="nucleotide sequence ID" value="NZ_JBBBDM010000001.1"/>
</dbReference>
<dbReference type="PIRSF" id="PIRSF035875">
    <property type="entry name" value="RNase_BN"/>
    <property type="match status" value="1"/>
</dbReference>
<feature type="transmembrane region" description="Helical" evidence="6">
    <location>
        <begin position="162"/>
        <end position="189"/>
    </location>
</feature>
<keyword evidence="5 6" id="KW-0472">Membrane</keyword>
<feature type="transmembrane region" description="Helical" evidence="6">
    <location>
        <begin position="238"/>
        <end position="260"/>
    </location>
</feature>
<organism evidence="7 8">
    <name type="scientific">Sphingomonas kyungheensis</name>
    <dbReference type="NCBI Taxonomy" id="1069987"/>
    <lineage>
        <taxon>Bacteria</taxon>
        <taxon>Pseudomonadati</taxon>
        <taxon>Pseudomonadota</taxon>
        <taxon>Alphaproteobacteria</taxon>
        <taxon>Sphingomonadales</taxon>
        <taxon>Sphingomonadaceae</taxon>
        <taxon>Sphingomonas</taxon>
    </lineage>
</organism>
<dbReference type="Proteomes" id="UP001367771">
    <property type="component" value="Unassembled WGS sequence"/>
</dbReference>
<sequence>MHRRKARAAAAAISASLRQLASPRHLQRRLGSGGKWVALSVRAVRSGLRDDFGIAASSIAFAAFLALVPLVGLIAGAYGLFVPGATVARNLATLTAILPRDAQHIVAGGLRDTLSGHSAGVTVIVSLGIALFSARRAGRSLLHGINLAFRIERERRGLRRQITAMLLVLGCAGLVLTALISLSVLAFLQSYVPDGLPGARLASTIILFGSLTLGAGLGLMLVYRYAPASEAAIPWRSVLPGTVAGVTMWVGATLVFRLYVTHLARFDDTYGSLSAAVILMLWLMVSAWALLLGGRLNAEAMDQAGIIIEERDA</sequence>
<evidence type="ECO:0000256" key="6">
    <source>
        <dbReference type="SAM" id="Phobius"/>
    </source>
</evidence>
<accession>A0ABU8GYZ6</accession>
<evidence type="ECO:0000256" key="1">
    <source>
        <dbReference type="ARBA" id="ARBA00004651"/>
    </source>
</evidence>
<feature type="transmembrane region" description="Helical" evidence="6">
    <location>
        <begin position="272"/>
        <end position="292"/>
    </location>
</feature>
<dbReference type="EMBL" id="JBBBDM010000001">
    <property type="protein sequence ID" value="MEI5686073.1"/>
    <property type="molecule type" value="Genomic_DNA"/>
</dbReference>
<proteinExistence type="predicted"/>
<gene>
    <name evidence="7" type="ORF">V8201_03155</name>
</gene>
<dbReference type="InterPro" id="IPR017039">
    <property type="entry name" value="Virul_fac_BrkB"/>
</dbReference>
<evidence type="ECO:0000313" key="7">
    <source>
        <dbReference type="EMBL" id="MEI5686073.1"/>
    </source>
</evidence>
<evidence type="ECO:0000256" key="5">
    <source>
        <dbReference type="ARBA" id="ARBA00023136"/>
    </source>
</evidence>
<protein>
    <submittedName>
        <fullName evidence="7">YihY/virulence factor BrkB family protein</fullName>
    </submittedName>
</protein>
<evidence type="ECO:0000256" key="3">
    <source>
        <dbReference type="ARBA" id="ARBA00022692"/>
    </source>
</evidence>
<evidence type="ECO:0000313" key="8">
    <source>
        <dbReference type="Proteomes" id="UP001367771"/>
    </source>
</evidence>
<dbReference type="Pfam" id="PF03631">
    <property type="entry name" value="Virul_fac_BrkB"/>
    <property type="match status" value="1"/>
</dbReference>
<feature type="transmembrane region" description="Helical" evidence="6">
    <location>
        <begin position="201"/>
        <end position="226"/>
    </location>
</feature>
<keyword evidence="3 6" id="KW-0812">Transmembrane</keyword>
<feature type="transmembrane region" description="Helical" evidence="6">
    <location>
        <begin position="114"/>
        <end position="134"/>
    </location>
</feature>
<evidence type="ECO:0000256" key="4">
    <source>
        <dbReference type="ARBA" id="ARBA00022989"/>
    </source>
</evidence>
<keyword evidence="2" id="KW-1003">Cell membrane</keyword>
<comment type="caution">
    <text evidence="7">The sequence shown here is derived from an EMBL/GenBank/DDBJ whole genome shotgun (WGS) entry which is preliminary data.</text>
</comment>